<keyword evidence="1" id="KW-0812">Transmembrane</keyword>
<dbReference type="RefSeq" id="WP_048886336.1">
    <property type="nucleotide sequence ID" value="NZ_CP011310.1"/>
</dbReference>
<keyword evidence="1" id="KW-0472">Membrane</keyword>
<dbReference type="InterPro" id="IPR008620">
    <property type="entry name" value="FixH"/>
</dbReference>
<accession>A0A0H4VIM9</accession>
<dbReference type="Proteomes" id="UP000059113">
    <property type="component" value="Chromosome"/>
</dbReference>
<evidence type="ECO:0000313" key="3">
    <source>
        <dbReference type="Proteomes" id="UP000059113"/>
    </source>
</evidence>
<reference evidence="2 3" key="1">
    <citation type="journal article" date="2015" name="Int. J. Syst. Evol. Microbiol.">
        <title>Erythrobacter atlanticus sp. nov., a bacterium from ocean sediment able to degrade polycyclic aromatic hydrocarbons.</title>
        <authorList>
            <person name="Zhuang L."/>
            <person name="Liu Y."/>
            <person name="Wang L."/>
            <person name="Wang W."/>
            <person name="Shao Z."/>
        </authorList>
    </citation>
    <scope>NUCLEOTIDE SEQUENCE [LARGE SCALE GENOMIC DNA]</scope>
    <source>
        <strain evidence="3">s21-N3</strain>
    </source>
</reference>
<dbReference type="InterPro" id="IPR018037">
    <property type="entry name" value="FixH_proteobacterial"/>
</dbReference>
<keyword evidence="1" id="KW-1133">Transmembrane helix</keyword>
<protein>
    <submittedName>
        <fullName evidence="2">Nitrogen fixation protein FixH</fullName>
    </submittedName>
</protein>
<proteinExistence type="predicted"/>
<dbReference type="STRING" id="1648404.CP97_13240"/>
<dbReference type="PATRIC" id="fig|1648404.4.peg.2752"/>
<sequence length="148" mass="16227">MKGEFTGKHMLIVMVSGFGIIIAVNLLMATFAVRGFGGVVVENSYVASQEFNGWLEKAERQRALGWTAAARRGDSGLLEIATSGVPAGAQATASLRRPLGKPEKRIITLIEAEPGRFISQAPISEGRWQVRLTIRTDDDIWQQESRIE</sequence>
<dbReference type="KEGG" id="ery:CP97_13240"/>
<feature type="transmembrane region" description="Helical" evidence="1">
    <location>
        <begin position="12"/>
        <end position="33"/>
    </location>
</feature>
<dbReference type="OrthoDB" id="1495896at2"/>
<evidence type="ECO:0000256" key="1">
    <source>
        <dbReference type="SAM" id="Phobius"/>
    </source>
</evidence>
<dbReference type="EMBL" id="CP011310">
    <property type="protein sequence ID" value="AKQ42794.1"/>
    <property type="molecule type" value="Genomic_DNA"/>
</dbReference>
<dbReference type="AlphaFoldDB" id="A0A0H4VIM9"/>
<gene>
    <name evidence="2" type="ORF">CP97_13240</name>
</gene>
<evidence type="ECO:0000313" key="2">
    <source>
        <dbReference type="EMBL" id="AKQ42794.1"/>
    </source>
</evidence>
<dbReference type="PIRSF" id="PIRSF011386">
    <property type="entry name" value="FixH"/>
    <property type="match status" value="1"/>
</dbReference>
<reference evidence="3" key="2">
    <citation type="submission" date="2015-04" db="EMBL/GenBank/DDBJ databases">
        <title>The complete genome sequence of Erythrobacter sp. s21-N3.</title>
        <authorList>
            <person name="Zhuang L."/>
            <person name="Liu Y."/>
            <person name="Shao Z."/>
        </authorList>
    </citation>
    <scope>NUCLEOTIDE SEQUENCE [LARGE SCALE GENOMIC DNA]</scope>
    <source>
        <strain evidence="3">s21-N3</strain>
    </source>
</reference>
<name>A0A0H4VIM9_9SPHN</name>
<organism evidence="2 3">
    <name type="scientific">Aurantiacibacter atlanticus</name>
    <dbReference type="NCBI Taxonomy" id="1648404"/>
    <lineage>
        <taxon>Bacteria</taxon>
        <taxon>Pseudomonadati</taxon>
        <taxon>Pseudomonadota</taxon>
        <taxon>Alphaproteobacteria</taxon>
        <taxon>Sphingomonadales</taxon>
        <taxon>Erythrobacteraceae</taxon>
        <taxon>Aurantiacibacter</taxon>
    </lineage>
</organism>
<keyword evidence="3" id="KW-1185">Reference proteome</keyword>
<dbReference type="Pfam" id="PF05751">
    <property type="entry name" value="FixH"/>
    <property type="match status" value="1"/>
</dbReference>